<evidence type="ECO:0000313" key="3">
    <source>
        <dbReference type="Proteomes" id="UP000051036"/>
    </source>
</evidence>
<accession>A0A0R1U8N5</accession>
<evidence type="ECO:0000313" key="2">
    <source>
        <dbReference type="EMBL" id="KRL89657.1"/>
    </source>
</evidence>
<gene>
    <name evidence="2" type="ORF">FC46_GL000560</name>
</gene>
<dbReference type="EMBL" id="AZFM01000019">
    <property type="protein sequence ID" value="KRL89657.1"/>
    <property type="molecule type" value="Genomic_DNA"/>
</dbReference>
<dbReference type="STRING" id="1423763.FC46_GL000560"/>
<proteinExistence type="predicted"/>
<name>A0A0R1U8N5_9LACO</name>
<protein>
    <submittedName>
        <fullName evidence="2">Uncharacterized protein</fullName>
    </submittedName>
</protein>
<feature type="coiled-coil region" evidence="1">
    <location>
        <begin position="8"/>
        <end position="35"/>
    </location>
</feature>
<dbReference type="PATRIC" id="fig|1423763.3.peg.564"/>
<keyword evidence="3" id="KW-1185">Reference proteome</keyword>
<dbReference type="RefSeq" id="WP_057798935.1">
    <property type="nucleotide sequence ID" value="NZ_AZFM01000019.1"/>
</dbReference>
<sequence>MKYIDFEKNVAEVDNDRYEARLDRAKDKMKAYLHKNRVHIFDKKKNKEVASVDEASQSILYQDLGLPVKLTQMITAYAYTPLDEREADFVKDDDKHHNVQL</sequence>
<keyword evidence="1" id="KW-0175">Coiled coil</keyword>
<evidence type="ECO:0000256" key="1">
    <source>
        <dbReference type="SAM" id="Coils"/>
    </source>
</evidence>
<dbReference type="AlphaFoldDB" id="A0A0R1U8N5"/>
<comment type="caution">
    <text evidence="2">The sequence shown here is derived from an EMBL/GenBank/DDBJ whole genome shotgun (WGS) entry which is preliminary data.</text>
</comment>
<dbReference type="Proteomes" id="UP000051036">
    <property type="component" value="Unassembled WGS sequence"/>
</dbReference>
<reference evidence="2 3" key="1">
    <citation type="journal article" date="2015" name="Genome Announc.">
        <title>Expanding the biotechnology potential of lactobacilli through comparative genomics of 213 strains and associated genera.</title>
        <authorList>
            <person name="Sun Z."/>
            <person name="Harris H.M."/>
            <person name="McCann A."/>
            <person name="Guo C."/>
            <person name="Argimon S."/>
            <person name="Zhang W."/>
            <person name="Yang X."/>
            <person name="Jeffery I.B."/>
            <person name="Cooney J.C."/>
            <person name="Kagawa T.F."/>
            <person name="Liu W."/>
            <person name="Song Y."/>
            <person name="Salvetti E."/>
            <person name="Wrobel A."/>
            <person name="Rasinkangas P."/>
            <person name="Parkhill J."/>
            <person name="Rea M.C."/>
            <person name="O'Sullivan O."/>
            <person name="Ritari J."/>
            <person name="Douillard F.P."/>
            <person name="Paul Ross R."/>
            <person name="Yang R."/>
            <person name="Briner A.E."/>
            <person name="Felis G.E."/>
            <person name="de Vos W.M."/>
            <person name="Barrangou R."/>
            <person name="Klaenhammer T.R."/>
            <person name="Caufield P.W."/>
            <person name="Cui Y."/>
            <person name="Zhang H."/>
            <person name="O'Toole P.W."/>
        </authorList>
    </citation>
    <scope>NUCLEOTIDE SEQUENCE [LARGE SCALE GENOMIC DNA]</scope>
    <source>
        <strain evidence="2 3">DSM 16043</strain>
    </source>
</reference>
<organism evidence="2 3">
    <name type="scientific">Lactobacillus kalixensis DSM 16043</name>
    <dbReference type="NCBI Taxonomy" id="1423763"/>
    <lineage>
        <taxon>Bacteria</taxon>
        <taxon>Bacillati</taxon>
        <taxon>Bacillota</taxon>
        <taxon>Bacilli</taxon>
        <taxon>Lactobacillales</taxon>
        <taxon>Lactobacillaceae</taxon>
        <taxon>Lactobacillus</taxon>
    </lineage>
</organism>